<keyword evidence="4" id="KW-0645">Protease</keyword>
<feature type="chain" id="PRO_5032361477" evidence="2">
    <location>
        <begin position="23"/>
        <end position="328"/>
    </location>
</feature>
<accession>A0A840V4H7</accession>
<comment type="caution">
    <text evidence="4">The sequence shown here is derived from an EMBL/GenBank/DDBJ whole genome shotgun (WGS) entry which is preliminary data.</text>
</comment>
<dbReference type="Gene3D" id="3.90.226.10">
    <property type="entry name" value="2-enoyl-CoA Hydratase, Chain A, domain 1"/>
    <property type="match status" value="1"/>
</dbReference>
<organism evidence="4 5">
    <name type="scientific">Haloferula luteola</name>
    <dbReference type="NCBI Taxonomy" id="595692"/>
    <lineage>
        <taxon>Bacteria</taxon>
        <taxon>Pseudomonadati</taxon>
        <taxon>Verrucomicrobiota</taxon>
        <taxon>Verrucomicrobiia</taxon>
        <taxon>Verrucomicrobiales</taxon>
        <taxon>Verrucomicrobiaceae</taxon>
        <taxon>Haloferula</taxon>
    </lineage>
</organism>
<evidence type="ECO:0000256" key="1">
    <source>
        <dbReference type="SAM" id="MobiDB-lite"/>
    </source>
</evidence>
<dbReference type="CDD" id="cd07563">
    <property type="entry name" value="Peptidase_S41_IRBP"/>
    <property type="match status" value="1"/>
</dbReference>
<dbReference type="GO" id="GO:0006508">
    <property type="term" value="P:proteolysis"/>
    <property type="evidence" value="ECO:0007669"/>
    <property type="project" value="UniProtKB-KW"/>
</dbReference>
<dbReference type="AlphaFoldDB" id="A0A840V4H7"/>
<dbReference type="GO" id="GO:0008236">
    <property type="term" value="F:serine-type peptidase activity"/>
    <property type="evidence" value="ECO:0007669"/>
    <property type="project" value="InterPro"/>
</dbReference>
<evidence type="ECO:0000259" key="3">
    <source>
        <dbReference type="SMART" id="SM00245"/>
    </source>
</evidence>
<dbReference type="InterPro" id="IPR005151">
    <property type="entry name" value="Tail-specific_protease"/>
</dbReference>
<evidence type="ECO:0000313" key="4">
    <source>
        <dbReference type="EMBL" id="MBB5350544.1"/>
    </source>
</evidence>
<feature type="signal peptide" evidence="2">
    <location>
        <begin position="1"/>
        <end position="22"/>
    </location>
</feature>
<name>A0A840V4H7_9BACT</name>
<dbReference type="Pfam" id="PF11918">
    <property type="entry name" value="Peptidase_S41_N"/>
    <property type="match status" value="1"/>
</dbReference>
<dbReference type="PANTHER" id="PTHR11261:SF3">
    <property type="entry name" value="RETINOL-BINDING PROTEIN 3"/>
    <property type="match status" value="1"/>
</dbReference>
<dbReference type="Gene3D" id="3.30.750.44">
    <property type="match status" value="1"/>
</dbReference>
<keyword evidence="5" id="KW-1185">Reference proteome</keyword>
<evidence type="ECO:0000313" key="5">
    <source>
        <dbReference type="Proteomes" id="UP000557717"/>
    </source>
</evidence>
<dbReference type="SUPFAM" id="SSF52096">
    <property type="entry name" value="ClpP/crotonase"/>
    <property type="match status" value="1"/>
</dbReference>
<dbReference type="Pfam" id="PF03572">
    <property type="entry name" value="Peptidase_S41"/>
    <property type="match status" value="1"/>
</dbReference>
<evidence type="ECO:0000256" key="2">
    <source>
        <dbReference type="SAM" id="SignalP"/>
    </source>
</evidence>
<feature type="region of interest" description="Disordered" evidence="1">
    <location>
        <begin position="97"/>
        <end position="129"/>
    </location>
</feature>
<protein>
    <submittedName>
        <fullName evidence="4">C-terminal processing protease CtpA/Prc</fullName>
    </submittedName>
</protein>
<dbReference type="EMBL" id="JACHFD010000003">
    <property type="protein sequence ID" value="MBB5350544.1"/>
    <property type="molecule type" value="Genomic_DNA"/>
</dbReference>
<dbReference type="PANTHER" id="PTHR11261">
    <property type="entry name" value="INTERPHOTORECEPTOR RETINOID-BINDING PROTEIN"/>
    <property type="match status" value="1"/>
</dbReference>
<feature type="domain" description="Tail specific protease" evidence="3">
    <location>
        <begin position="89"/>
        <end position="309"/>
    </location>
</feature>
<feature type="compositionally biased region" description="Basic and acidic residues" evidence="1">
    <location>
        <begin position="103"/>
        <end position="121"/>
    </location>
</feature>
<dbReference type="RefSeq" id="WP_184015927.1">
    <property type="nucleotide sequence ID" value="NZ_JACHFD010000003.1"/>
</dbReference>
<sequence>MIPKSLRQPCCIALVMTGIASAAEPADEDSARDAVNILGERLVQSYPFPEISAKYQEALQANEQAGKYRGLSEGDLARQLTEDLRAVHKDVHLVVISRPRAGQGEDSRRGERRGREQNSERSRHRGIRSVELDTENSTAYIDIPGPFRPSEESFQAAAAAMTLAADSKYVILDLRQNGGGSGHMGRFIASYFFQTGDERFYLNGFHKDRTRDDQEWTYSFVPGRRNPDAKVYILVGPRTASASEGLAFAMQRMGRATIVGNNSAGAGIAGSMVPLEGSLMAFIPVKMVVAPRTTEGWEGDGVIPDISAGDEDALEVARRAIAEDREKE</sequence>
<dbReference type="SMART" id="SM00245">
    <property type="entry name" value="TSPc"/>
    <property type="match status" value="1"/>
</dbReference>
<proteinExistence type="predicted"/>
<keyword evidence="4" id="KW-0378">Hydrolase</keyword>
<reference evidence="4 5" key="1">
    <citation type="submission" date="2020-08" db="EMBL/GenBank/DDBJ databases">
        <title>Genomic Encyclopedia of Type Strains, Phase IV (KMG-IV): sequencing the most valuable type-strain genomes for metagenomic binning, comparative biology and taxonomic classification.</title>
        <authorList>
            <person name="Goeker M."/>
        </authorList>
    </citation>
    <scope>NUCLEOTIDE SEQUENCE [LARGE SCALE GENOMIC DNA]</scope>
    <source>
        <strain evidence="4 5">YC6886</strain>
    </source>
</reference>
<keyword evidence="2" id="KW-0732">Signal</keyword>
<dbReference type="InterPro" id="IPR029045">
    <property type="entry name" value="ClpP/crotonase-like_dom_sf"/>
</dbReference>
<gene>
    <name evidence="4" type="ORF">HNR46_000772</name>
</gene>
<dbReference type="Proteomes" id="UP000557717">
    <property type="component" value="Unassembled WGS sequence"/>
</dbReference>